<evidence type="ECO:0000313" key="3">
    <source>
        <dbReference type="Proteomes" id="UP001238467"/>
    </source>
</evidence>
<keyword evidence="1" id="KW-0479">Metal-binding</keyword>
<dbReference type="CDD" id="cd06460">
    <property type="entry name" value="M32_Taq"/>
    <property type="match status" value="1"/>
</dbReference>
<dbReference type="PIRSF" id="PIRSF006615">
    <property type="entry name" value="Zn_crbxpep_Taq"/>
    <property type="match status" value="1"/>
</dbReference>
<evidence type="ECO:0000256" key="1">
    <source>
        <dbReference type="PIRNR" id="PIRNR006615"/>
    </source>
</evidence>
<dbReference type="EMBL" id="JAUSUH010000010">
    <property type="protein sequence ID" value="MDQ0349216.1"/>
    <property type="molecule type" value="Genomic_DNA"/>
</dbReference>
<proteinExistence type="inferred from homology"/>
<accession>A0ABU0DLA7</accession>
<sequence>MSAYASLTVQFGRISAMSNAIGILQWDSDTMMPKGAAASRAESLALLRVMQHEMAVDPRLSDWLEAAGGDGTLGTWEQANLREMRRVFTAQTALPADLVEASSKAISTCEMAWRQARADSDFPALLPYLAEVLRLQREAGAAKGEKLGLSPYDALLNDYEPGGRSEKIDALFDDLAAFLPGFTQEALAVQARRPTPAPLAGPFAIEAQRGLGQRMMTALGYDFDRGRLDVSTHPFCGGADHDVRITTRYDEADFSKALMGVIHETGHALYEQGRPAAFMSQPVGQARGMVLHESQSLLMEMQACRSPEFLGFAAPLMREAFGASGPDWEAEALWRRYTRVERGFIRVDADEVTYPAHVILRYRLEKALIADAMPLAELPAAWNAGMQELLGTVPPNDRLGCLQDIHWPSGGWGYFPTYTLGAIAAAQLFDAACRAEPDALPGIARGDFAPLVSWLRTHVHGQGALLDTDELLTRATGRPLDASVFKAHLARRYLAS</sequence>
<name>A0ABU0DLA7_9HYPH</name>
<dbReference type="InterPro" id="IPR001333">
    <property type="entry name" value="Peptidase_M32_Taq"/>
</dbReference>
<dbReference type="GO" id="GO:0004180">
    <property type="term" value="F:carboxypeptidase activity"/>
    <property type="evidence" value="ECO:0007669"/>
    <property type="project" value="UniProtKB-KW"/>
</dbReference>
<keyword evidence="1 2" id="KW-0121">Carboxypeptidase</keyword>
<comment type="caution">
    <text evidence="2">The sequence shown here is derived from an EMBL/GenBank/DDBJ whole genome shotgun (WGS) entry which is preliminary data.</text>
</comment>
<dbReference type="RefSeq" id="WP_307062739.1">
    <property type="nucleotide sequence ID" value="NZ_JAUSUH010000010.1"/>
</dbReference>
<reference evidence="2 3" key="1">
    <citation type="submission" date="2023-07" db="EMBL/GenBank/DDBJ databases">
        <title>Genomic Encyclopedia of Type Strains, Phase IV (KMG-IV): sequencing the most valuable type-strain genomes for metagenomic binning, comparative biology and taxonomic classification.</title>
        <authorList>
            <person name="Goeker M."/>
        </authorList>
    </citation>
    <scope>NUCLEOTIDE SEQUENCE [LARGE SCALE GENOMIC DNA]</scope>
    <source>
        <strain evidence="2 3">DSM 1277</strain>
    </source>
</reference>
<comment type="function">
    <text evidence="1">Broad specificity carboxypetidase that releases amino acids sequentially from the C-terminus, including neutral, aromatic, polar and basic residues.</text>
</comment>
<dbReference type="Gene3D" id="1.10.1370.30">
    <property type="match status" value="1"/>
</dbReference>
<comment type="catalytic activity">
    <reaction evidence="1">
        <text>Release of a C-terminal amino acid with broad specificity, except for -Pro.</text>
        <dbReference type="EC" id="3.4.17.19"/>
    </reaction>
</comment>
<keyword evidence="3" id="KW-1185">Reference proteome</keyword>
<keyword evidence="1" id="KW-0482">Metalloprotease</keyword>
<dbReference type="PRINTS" id="PR00998">
    <property type="entry name" value="CRBOXYPTASET"/>
</dbReference>
<dbReference type="PROSITE" id="PS52034">
    <property type="entry name" value="PEPTIDASE_M32"/>
    <property type="match status" value="1"/>
</dbReference>
<organism evidence="2 3">
    <name type="scientific">Ancylobacter vacuolatus</name>
    <dbReference type="NCBI Taxonomy" id="223389"/>
    <lineage>
        <taxon>Bacteria</taxon>
        <taxon>Pseudomonadati</taxon>
        <taxon>Pseudomonadota</taxon>
        <taxon>Alphaproteobacteria</taxon>
        <taxon>Hyphomicrobiales</taxon>
        <taxon>Xanthobacteraceae</taxon>
        <taxon>Ancylobacter</taxon>
    </lineage>
</organism>
<keyword evidence="1" id="KW-0645">Protease</keyword>
<dbReference type="PANTHER" id="PTHR34217:SF1">
    <property type="entry name" value="CARBOXYPEPTIDASE 1"/>
    <property type="match status" value="1"/>
</dbReference>
<evidence type="ECO:0000313" key="2">
    <source>
        <dbReference type="EMBL" id="MDQ0349216.1"/>
    </source>
</evidence>
<dbReference type="PANTHER" id="PTHR34217">
    <property type="entry name" value="METAL-DEPENDENT CARBOXYPEPTIDASE"/>
    <property type="match status" value="1"/>
</dbReference>
<dbReference type="Proteomes" id="UP001238467">
    <property type="component" value="Unassembled WGS sequence"/>
</dbReference>
<protein>
    <recommendedName>
        <fullName evidence="1">Metal-dependent carboxypeptidase</fullName>
        <ecNumber evidence="1">3.4.17.19</ecNumber>
    </recommendedName>
</protein>
<dbReference type="SUPFAM" id="SSF55486">
    <property type="entry name" value="Metalloproteases ('zincins'), catalytic domain"/>
    <property type="match status" value="1"/>
</dbReference>
<comment type="similarity">
    <text evidence="1">Belongs to the peptidase M32 family.</text>
</comment>
<keyword evidence="1 2" id="KW-0378">Hydrolase</keyword>
<dbReference type="Pfam" id="PF02074">
    <property type="entry name" value="Peptidase_M32"/>
    <property type="match status" value="1"/>
</dbReference>
<dbReference type="EC" id="3.4.17.19" evidence="1"/>
<gene>
    <name evidence="2" type="ORF">J2S76_003661</name>
</gene>